<evidence type="ECO:0000313" key="4">
    <source>
        <dbReference type="Proteomes" id="UP000198287"/>
    </source>
</evidence>
<sequence length="232" mass="26344">MRGRRTAQTDPKQGFTSNLTPHSDQEEEKGDKSGGNVNLSEIIKVSLKYRVRKKLTGVTNMTMMVIKMPCNRRESCEKNEHKPEVVIACVLTANAIPGSPAAHHDFAVLSFFGKNLTTEPVFITVMTWIIFDIGMHIGMTILQWRSDKDMQIWTRRHFLFSPIPVLHEKERFDAPGRFARIYMLIAYLVVALVGTVTICTFMLKNSPRGKGLGHMSCTHEGLDNDVREKYEC</sequence>
<keyword evidence="4" id="KW-1185">Reference proteome</keyword>
<evidence type="ECO:0000256" key="1">
    <source>
        <dbReference type="SAM" id="MobiDB-lite"/>
    </source>
</evidence>
<feature type="transmembrane region" description="Helical" evidence="2">
    <location>
        <begin position="121"/>
        <end position="144"/>
    </location>
</feature>
<accession>A0A226EF68</accession>
<feature type="region of interest" description="Disordered" evidence="1">
    <location>
        <begin position="1"/>
        <end position="35"/>
    </location>
</feature>
<dbReference type="AlphaFoldDB" id="A0A226EF68"/>
<keyword evidence="2" id="KW-0472">Membrane</keyword>
<dbReference type="EMBL" id="LNIX01000004">
    <property type="protein sequence ID" value="OXA56192.1"/>
    <property type="molecule type" value="Genomic_DNA"/>
</dbReference>
<gene>
    <name evidence="3" type="ORF">Fcan01_08691</name>
</gene>
<evidence type="ECO:0000256" key="2">
    <source>
        <dbReference type="SAM" id="Phobius"/>
    </source>
</evidence>
<keyword evidence="2" id="KW-0812">Transmembrane</keyword>
<dbReference type="Proteomes" id="UP000198287">
    <property type="component" value="Unassembled WGS sequence"/>
</dbReference>
<comment type="caution">
    <text evidence="3">The sequence shown here is derived from an EMBL/GenBank/DDBJ whole genome shotgun (WGS) entry which is preliminary data.</text>
</comment>
<name>A0A226EF68_FOLCA</name>
<organism evidence="3 4">
    <name type="scientific">Folsomia candida</name>
    <name type="common">Springtail</name>
    <dbReference type="NCBI Taxonomy" id="158441"/>
    <lineage>
        <taxon>Eukaryota</taxon>
        <taxon>Metazoa</taxon>
        <taxon>Ecdysozoa</taxon>
        <taxon>Arthropoda</taxon>
        <taxon>Hexapoda</taxon>
        <taxon>Collembola</taxon>
        <taxon>Entomobryomorpha</taxon>
        <taxon>Isotomoidea</taxon>
        <taxon>Isotomidae</taxon>
        <taxon>Proisotominae</taxon>
        <taxon>Folsomia</taxon>
    </lineage>
</organism>
<feature type="compositionally biased region" description="Polar residues" evidence="1">
    <location>
        <begin position="1"/>
        <end position="22"/>
    </location>
</feature>
<reference evidence="3 4" key="1">
    <citation type="submission" date="2015-12" db="EMBL/GenBank/DDBJ databases">
        <title>The genome of Folsomia candida.</title>
        <authorList>
            <person name="Faddeeva A."/>
            <person name="Derks M.F."/>
            <person name="Anvar Y."/>
            <person name="Smit S."/>
            <person name="Van Straalen N."/>
            <person name="Roelofs D."/>
        </authorList>
    </citation>
    <scope>NUCLEOTIDE SEQUENCE [LARGE SCALE GENOMIC DNA]</scope>
    <source>
        <strain evidence="3 4">VU population</strain>
        <tissue evidence="3">Whole body</tissue>
    </source>
</reference>
<protein>
    <submittedName>
        <fullName evidence="3">Uncharacterized protein</fullName>
    </submittedName>
</protein>
<feature type="transmembrane region" description="Helical" evidence="2">
    <location>
        <begin position="181"/>
        <end position="203"/>
    </location>
</feature>
<evidence type="ECO:0000313" key="3">
    <source>
        <dbReference type="EMBL" id="OXA56192.1"/>
    </source>
</evidence>
<keyword evidence="2" id="KW-1133">Transmembrane helix</keyword>
<dbReference type="OrthoDB" id="8295787at2759"/>
<proteinExistence type="predicted"/>